<dbReference type="AlphaFoldDB" id="A0A222FNU9"/>
<gene>
    <name evidence="2" type="ORF">CHH28_19325</name>
</gene>
<dbReference type="InterPro" id="IPR008311">
    <property type="entry name" value="UCP028101"/>
</dbReference>
<dbReference type="Pfam" id="PF07433">
    <property type="entry name" value="DUF1513"/>
    <property type="match status" value="1"/>
</dbReference>
<dbReference type="SUPFAM" id="SSF50969">
    <property type="entry name" value="YVTN repeat-like/Quinoprotein amine dehydrogenase"/>
    <property type="match status" value="1"/>
</dbReference>
<protein>
    <recommendedName>
        <fullName evidence="4">DUF1513 domain-containing protein</fullName>
    </recommendedName>
</protein>
<dbReference type="EMBL" id="CP022530">
    <property type="protein sequence ID" value="ASP40687.1"/>
    <property type="molecule type" value="Genomic_DNA"/>
</dbReference>
<dbReference type="InterPro" id="IPR015943">
    <property type="entry name" value="WD40/YVTN_repeat-like_dom_sf"/>
</dbReference>
<feature type="chain" id="PRO_5012827059" description="DUF1513 domain-containing protein" evidence="1">
    <location>
        <begin position="23"/>
        <end position="383"/>
    </location>
</feature>
<evidence type="ECO:0000313" key="3">
    <source>
        <dbReference type="Proteomes" id="UP000202440"/>
    </source>
</evidence>
<name>A0A222FNU9_9GAMM</name>
<dbReference type="PIRSF" id="PIRSF028101">
    <property type="entry name" value="UCP028101"/>
    <property type="match status" value="1"/>
</dbReference>
<dbReference type="Proteomes" id="UP000202440">
    <property type="component" value="Chromosome"/>
</dbReference>
<reference evidence="2 3" key="1">
    <citation type="submission" date="2017-07" db="EMBL/GenBank/DDBJ databases">
        <title>Annotated genome sequence of Bacterioplanes sanyensis isolated from Red Sea.</title>
        <authorList>
            <person name="Rehman Z.U."/>
        </authorList>
    </citation>
    <scope>NUCLEOTIDE SEQUENCE [LARGE SCALE GENOMIC DNA]</scope>
    <source>
        <strain evidence="2 3">NV9</strain>
    </source>
</reference>
<sequence length="383" mass="42193">MTAHSVHRRQLLLAGLSLPLLAAPMCGAWLAQQRPQQWLISAQGRQPETFGAVWSNQRGHAQQSQVGIRGHDVVQHPLRPDSVLMVARRPGRQLVEIDLTSGEVLQRVHCQAGLHLNGHACFSPDGRYLFTTESDMAAGHGRLIVRDGSDYRLLAQFNSHGIGPHELQFMPDGRTLAVANGGLLTHPDSGRTLLNPDTMRSSLSLINSHNGELLNDFRVAEPKASIRHLDVSQQGDISVALQMQRSASHHQRLAPLAALLPAGGQQLKVLGEPETLLWHCNDYMGSTRINNLSRIAGFTSPRGDIALFWHLDSGQLAGFHRLHDVCGLTVSLDQRQFILSSSSGHVRQLDAFTLQELPDSRMHLPGISWDNHLHAIQRQQASV</sequence>
<feature type="signal peptide" evidence="1">
    <location>
        <begin position="1"/>
        <end position="22"/>
    </location>
</feature>
<dbReference type="RefSeq" id="WP_094061848.1">
    <property type="nucleotide sequence ID" value="NZ_CP022530.1"/>
</dbReference>
<evidence type="ECO:0000256" key="1">
    <source>
        <dbReference type="SAM" id="SignalP"/>
    </source>
</evidence>
<evidence type="ECO:0000313" key="2">
    <source>
        <dbReference type="EMBL" id="ASP40687.1"/>
    </source>
</evidence>
<dbReference type="InterPro" id="IPR011044">
    <property type="entry name" value="Quino_amine_DH_bsu"/>
</dbReference>
<dbReference type="Gene3D" id="2.130.10.10">
    <property type="entry name" value="YVTN repeat-like/Quinoprotein amine dehydrogenase"/>
    <property type="match status" value="1"/>
</dbReference>
<dbReference type="KEGG" id="bsan:CHH28_19325"/>
<proteinExistence type="predicted"/>
<keyword evidence="3" id="KW-1185">Reference proteome</keyword>
<dbReference type="OrthoDB" id="5624218at2"/>
<keyword evidence="1" id="KW-0732">Signal</keyword>
<accession>A0A222FNU9</accession>
<organism evidence="2 3">
    <name type="scientific">Bacterioplanes sanyensis</name>
    <dbReference type="NCBI Taxonomy" id="1249553"/>
    <lineage>
        <taxon>Bacteria</taxon>
        <taxon>Pseudomonadati</taxon>
        <taxon>Pseudomonadota</taxon>
        <taxon>Gammaproteobacteria</taxon>
        <taxon>Oceanospirillales</taxon>
        <taxon>Oceanospirillaceae</taxon>
        <taxon>Bacterioplanes</taxon>
    </lineage>
</organism>
<evidence type="ECO:0008006" key="4">
    <source>
        <dbReference type="Google" id="ProtNLM"/>
    </source>
</evidence>